<keyword evidence="1 2" id="KW-0694">RNA-binding</keyword>
<feature type="domain" description="RRM" evidence="4">
    <location>
        <begin position="19"/>
        <end position="106"/>
    </location>
</feature>
<evidence type="ECO:0000256" key="1">
    <source>
        <dbReference type="ARBA" id="ARBA00022884"/>
    </source>
</evidence>
<sequence>MTLYLGSRPFPPQMSEEISTIFVIGFPDDMLEREFRNMFLFASGFEASTLKLLSKNNVPNSERRKQLIGFAKFRTRAEAIAAKDLINGRKIDNEKGSTLKSEMAKKNLHVKRSQLAAQNISYSTMPPPMGYIDSSYMIVPANTYSSPHPPTGKPFGPMSPHAYPSGLFSPPSHLIPTNLIHTTPSSSSSSASSTSSTSPILRRACQIGGAIFNTADPAASLWPPVVLPTPASSSSMPTPPTPPHQQEDGSLPASTIDGSLSNALTSPFEPSNKASLSLPTCLYSPTPTFYLNHDLDTRSPLSQLPTNVNPLSRFRPPLSLWPLPGA</sequence>
<feature type="region of interest" description="Disordered" evidence="3">
    <location>
        <begin position="230"/>
        <end position="271"/>
    </location>
</feature>
<accession>A0A1X2GGL0</accession>
<reference evidence="5 6" key="1">
    <citation type="submission" date="2016-07" db="EMBL/GenBank/DDBJ databases">
        <title>Pervasive Adenine N6-methylation of Active Genes in Fungi.</title>
        <authorList>
            <consortium name="DOE Joint Genome Institute"/>
            <person name="Mondo S.J."/>
            <person name="Dannebaum R.O."/>
            <person name="Kuo R.C."/>
            <person name="Labutti K."/>
            <person name="Haridas S."/>
            <person name="Kuo A."/>
            <person name="Salamov A."/>
            <person name="Ahrendt S.R."/>
            <person name="Lipzen A."/>
            <person name="Sullivan W."/>
            <person name="Andreopoulos W.B."/>
            <person name="Clum A."/>
            <person name="Lindquist E."/>
            <person name="Daum C."/>
            <person name="Ramamoorthy G.K."/>
            <person name="Gryganskyi A."/>
            <person name="Culley D."/>
            <person name="Magnuson J.K."/>
            <person name="James T.Y."/>
            <person name="O'Malley M.A."/>
            <person name="Stajich J.E."/>
            <person name="Spatafora J.W."/>
            <person name="Visel A."/>
            <person name="Grigoriev I.V."/>
        </authorList>
    </citation>
    <scope>NUCLEOTIDE SEQUENCE [LARGE SCALE GENOMIC DNA]</scope>
    <source>
        <strain evidence="5 6">NRRL 3301</strain>
    </source>
</reference>
<dbReference type="InterPro" id="IPR000504">
    <property type="entry name" value="RRM_dom"/>
</dbReference>
<keyword evidence="6" id="KW-1185">Reference proteome</keyword>
<dbReference type="STRING" id="101127.A0A1X2GGL0"/>
<dbReference type="PROSITE" id="PS50102">
    <property type="entry name" value="RRM"/>
    <property type="match status" value="1"/>
</dbReference>
<dbReference type="OrthoDB" id="431169at2759"/>
<name>A0A1X2GGL0_9FUNG</name>
<evidence type="ECO:0000256" key="2">
    <source>
        <dbReference type="PROSITE-ProRule" id="PRU00176"/>
    </source>
</evidence>
<dbReference type="InterPro" id="IPR035979">
    <property type="entry name" value="RBD_domain_sf"/>
</dbReference>
<dbReference type="SUPFAM" id="SSF54928">
    <property type="entry name" value="RNA-binding domain, RBD"/>
    <property type="match status" value="1"/>
</dbReference>
<dbReference type="AlphaFoldDB" id="A0A1X2GGL0"/>
<evidence type="ECO:0000256" key="3">
    <source>
        <dbReference type="SAM" id="MobiDB-lite"/>
    </source>
</evidence>
<feature type="compositionally biased region" description="Low complexity" evidence="3">
    <location>
        <begin position="182"/>
        <end position="197"/>
    </location>
</feature>
<feature type="region of interest" description="Disordered" evidence="3">
    <location>
        <begin position="174"/>
        <end position="197"/>
    </location>
</feature>
<proteinExistence type="predicted"/>
<protein>
    <recommendedName>
        <fullName evidence="4">RRM domain-containing protein</fullName>
    </recommendedName>
</protein>
<evidence type="ECO:0000313" key="6">
    <source>
        <dbReference type="Proteomes" id="UP000242146"/>
    </source>
</evidence>
<dbReference type="EMBL" id="MCGT01000016">
    <property type="protein sequence ID" value="ORX53240.1"/>
    <property type="molecule type" value="Genomic_DNA"/>
</dbReference>
<dbReference type="GO" id="GO:0003723">
    <property type="term" value="F:RNA binding"/>
    <property type="evidence" value="ECO:0007669"/>
    <property type="project" value="UniProtKB-UniRule"/>
</dbReference>
<dbReference type="InterPro" id="IPR012677">
    <property type="entry name" value="Nucleotide-bd_a/b_plait_sf"/>
</dbReference>
<feature type="compositionally biased region" description="Polar residues" evidence="3">
    <location>
        <begin position="252"/>
        <end position="271"/>
    </location>
</feature>
<comment type="caution">
    <text evidence="5">The sequence shown here is derived from an EMBL/GenBank/DDBJ whole genome shotgun (WGS) entry which is preliminary data.</text>
</comment>
<evidence type="ECO:0000313" key="5">
    <source>
        <dbReference type="EMBL" id="ORX53240.1"/>
    </source>
</evidence>
<gene>
    <name evidence="5" type="ORF">DM01DRAFT_1374679</name>
</gene>
<dbReference type="PANTHER" id="PTHR10501">
    <property type="entry name" value="U1 SMALL NUCLEAR RIBONUCLEOPROTEIN A/U2 SMALL NUCLEAR RIBONUCLEOPROTEIN B"/>
    <property type="match status" value="1"/>
</dbReference>
<evidence type="ECO:0000259" key="4">
    <source>
        <dbReference type="PROSITE" id="PS50102"/>
    </source>
</evidence>
<dbReference type="Proteomes" id="UP000242146">
    <property type="component" value="Unassembled WGS sequence"/>
</dbReference>
<dbReference type="Gene3D" id="3.30.70.330">
    <property type="match status" value="1"/>
</dbReference>
<organism evidence="5 6">
    <name type="scientific">Hesseltinella vesiculosa</name>
    <dbReference type="NCBI Taxonomy" id="101127"/>
    <lineage>
        <taxon>Eukaryota</taxon>
        <taxon>Fungi</taxon>
        <taxon>Fungi incertae sedis</taxon>
        <taxon>Mucoromycota</taxon>
        <taxon>Mucoromycotina</taxon>
        <taxon>Mucoromycetes</taxon>
        <taxon>Mucorales</taxon>
        <taxon>Cunninghamellaceae</taxon>
        <taxon>Hesseltinella</taxon>
    </lineage>
</organism>